<gene>
    <name evidence="5" type="ORF">SAMN04487820_108281</name>
</gene>
<proteinExistence type="predicted"/>
<dbReference type="InterPro" id="IPR001845">
    <property type="entry name" value="HTH_ArsR_DNA-bd_dom"/>
</dbReference>
<dbReference type="PROSITE" id="PS50995">
    <property type="entry name" value="HTH_MARR_2"/>
    <property type="match status" value="1"/>
</dbReference>
<dbReference type="InterPro" id="IPR000835">
    <property type="entry name" value="HTH_MarR-typ"/>
</dbReference>
<evidence type="ECO:0000313" key="6">
    <source>
        <dbReference type="Proteomes" id="UP000199213"/>
    </source>
</evidence>
<dbReference type="PANTHER" id="PTHR42756">
    <property type="entry name" value="TRANSCRIPTIONAL REGULATOR, MARR"/>
    <property type="match status" value="1"/>
</dbReference>
<evidence type="ECO:0000259" key="4">
    <source>
        <dbReference type="PROSITE" id="PS50995"/>
    </source>
</evidence>
<evidence type="ECO:0000256" key="1">
    <source>
        <dbReference type="ARBA" id="ARBA00023015"/>
    </source>
</evidence>
<evidence type="ECO:0000313" key="5">
    <source>
        <dbReference type="EMBL" id="SDK50207.1"/>
    </source>
</evidence>
<sequence>MPVPPSGPPLGLQLAEIARTVSRAFDEALSAAGGTRPTWLILMTLRNRPTANQRELAAAVGIRGATLTHHLDAMESDGLLTRRRDPHNRRVHLVELTERGEEAFHSMRGAAVAFDQRLRTGLDAEEVDRLRELLTRLRDNVTDEDGDTDPATDRC</sequence>
<accession>A0A1G9CEZ2</accession>
<dbReference type="Proteomes" id="UP000199213">
    <property type="component" value="Unassembled WGS sequence"/>
</dbReference>
<organism evidence="5 6">
    <name type="scientific">Actinopolyspora mzabensis</name>
    <dbReference type="NCBI Taxonomy" id="995066"/>
    <lineage>
        <taxon>Bacteria</taxon>
        <taxon>Bacillati</taxon>
        <taxon>Actinomycetota</taxon>
        <taxon>Actinomycetes</taxon>
        <taxon>Actinopolysporales</taxon>
        <taxon>Actinopolysporaceae</taxon>
        <taxon>Actinopolyspora</taxon>
    </lineage>
</organism>
<keyword evidence="3" id="KW-0804">Transcription</keyword>
<dbReference type="CDD" id="cd00090">
    <property type="entry name" value="HTH_ARSR"/>
    <property type="match status" value="1"/>
</dbReference>
<dbReference type="AlphaFoldDB" id="A0A1G9CEZ2"/>
<reference evidence="6" key="1">
    <citation type="submission" date="2016-10" db="EMBL/GenBank/DDBJ databases">
        <authorList>
            <person name="Varghese N."/>
            <person name="Submissions S."/>
        </authorList>
    </citation>
    <scope>NUCLEOTIDE SEQUENCE [LARGE SCALE GENOMIC DNA]</scope>
    <source>
        <strain evidence="6">DSM 45460</strain>
    </source>
</reference>
<dbReference type="PRINTS" id="PR00598">
    <property type="entry name" value="HTHMARR"/>
</dbReference>
<keyword evidence="2" id="KW-0238">DNA-binding</keyword>
<dbReference type="PANTHER" id="PTHR42756:SF1">
    <property type="entry name" value="TRANSCRIPTIONAL REPRESSOR OF EMRAB OPERON"/>
    <property type="match status" value="1"/>
</dbReference>
<evidence type="ECO:0000256" key="3">
    <source>
        <dbReference type="ARBA" id="ARBA00023163"/>
    </source>
</evidence>
<dbReference type="OrthoDB" id="3177763at2"/>
<dbReference type="InterPro" id="IPR011991">
    <property type="entry name" value="ArsR-like_HTH"/>
</dbReference>
<keyword evidence="6" id="KW-1185">Reference proteome</keyword>
<dbReference type="InterPro" id="IPR036388">
    <property type="entry name" value="WH-like_DNA-bd_sf"/>
</dbReference>
<dbReference type="Pfam" id="PF01047">
    <property type="entry name" value="MarR"/>
    <property type="match status" value="1"/>
</dbReference>
<dbReference type="SMART" id="SM00418">
    <property type="entry name" value="HTH_ARSR"/>
    <property type="match status" value="1"/>
</dbReference>
<name>A0A1G9CEZ2_ACTMZ</name>
<dbReference type="SMART" id="SM00347">
    <property type="entry name" value="HTH_MARR"/>
    <property type="match status" value="1"/>
</dbReference>
<dbReference type="EMBL" id="FNFM01000008">
    <property type="protein sequence ID" value="SDK50207.1"/>
    <property type="molecule type" value="Genomic_DNA"/>
</dbReference>
<dbReference type="Gene3D" id="1.10.10.10">
    <property type="entry name" value="Winged helix-like DNA-binding domain superfamily/Winged helix DNA-binding domain"/>
    <property type="match status" value="1"/>
</dbReference>
<dbReference type="InterPro" id="IPR036390">
    <property type="entry name" value="WH_DNA-bd_sf"/>
</dbReference>
<dbReference type="GO" id="GO:0003700">
    <property type="term" value="F:DNA-binding transcription factor activity"/>
    <property type="evidence" value="ECO:0007669"/>
    <property type="project" value="InterPro"/>
</dbReference>
<dbReference type="GO" id="GO:0003677">
    <property type="term" value="F:DNA binding"/>
    <property type="evidence" value="ECO:0007669"/>
    <property type="project" value="UniProtKB-KW"/>
</dbReference>
<dbReference type="SUPFAM" id="SSF46785">
    <property type="entry name" value="Winged helix' DNA-binding domain"/>
    <property type="match status" value="1"/>
</dbReference>
<keyword evidence="1" id="KW-0805">Transcription regulation</keyword>
<dbReference type="RefSeq" id="WP_092629165.1">
    <property type="nucleotide sequence ID" value="NZ_FNFM01000008.1"/>
</dbReference>
<evidence type="ECO:0000256" key="2">
    <source>
        <dbReference type="ARBA" id="ARBA00023125"/>
    </source>
</evidence>
<protein>
    <submittedName>
        <fullName evidence="5">MarR family transcriptional regulator, transcriptional regulator for hemolysin</fullName>
    </submittedName>
</protein>
<feature type="domain" description="HTH marR-type" evidence="4">
    <location>
        <begin position="7"/>
        <end position="139"/>
    </location>
</feature>